<protein>
    <recommendedName>
        <fullName evidence="4">DUF3397 domain-containing protein</fullName>
    </recommendedName>
</protein>
<evidence type="ECO:0000313" key="3">
    <source>
        <dbReference type="Proteomes" id="UP000037109"/>
    </source>
</evidence>
<feature type="transmembrane region" description="Helical" evidence="1">
    <location>
        <begin position="6"/>
        <end position="26"/>
    </location>
</feature>
<feature type="transmembrane region" description="Helical" evidence="1">
    <location>
        <begin position="64"/>
        <end position="85"/>
    </location>
</feature>
<dbReference type="STRING" id="1459.AF332_21915"/>
<dbReference type="RefSeq" id="WP_053436573.1">
    <property type="nucleotide sequence ID" value="NZ_LGUF01000007.1"/>
</dbReference>
<dbReference type="InterPro" id="IPR016945">
    <property type="entry name" value="UCP030092"/>
</dbReference>
<reference evidence="3" key="1">
    <citation type="submission" date="2015-07" db="EMBL/GenBank/DDBJ databases">
        <title>Fjat-10036 dsm4.</title>
        <authorList>
            <person name="Liu B."/>
            <person name="Wang J."/>
            <person name="Zhu Y."/>
            <person name="Liu G."/>
            <person name="Chen Q."/>
            <person name="Chen Z."/>
            <person name="Lan J."/>
            <person name="Che J."/>
            <person name="Ge C."/>
            <person name="Shi H."/>
            <person name="Pan Z."/>
            <person name="Liu X."/>
        </authorList>
    </citation>
    <scope>NUCLEOTIDE SEQUENCE [LARGE SCALE GENOMIC DNA]</scope>
    <source>
        <strain evidence="3">DSM 4</strain>
    </source>
</reference>
<feature type="transmembrane region" description="Helical" evidence="1">
    <location>
        <begin position="105"/>
        <end position="130"/>
    </location>
</feature>
<evidence type="ECO:0008006" key="4">
    <source>
        <dbReference type="Google" id="ProtNLM"/>
    </source>
</evidence>
<dbReference type="Proteomes" id="UP000037109">
    <property type="component" value="Unassembled WGS sequence"/>
</dbReference>
<keyword evidence="1" id="KW-1133">Transmembrane helix</keyword>
<dbReference type="OrthoDB" id="2353183at2"/>
<evidence type="ECO:0000256" key="1">
    <source>
        <dbReference type="SAM" id="Phobius"/>
    </source>
</evidence>
<keyword evidence="3" id="KW-1185">Reference proteome</keyword>
<proteinExistence type="predicted"/>
<organism evidence="2 3">
    <name type="scientific">Sporosarcina globispora</name>
    <name type="common">Bacillus globisporus</name>
    <dbReference type="NCBI Taxonomy" id="1459"/>
    <lineage>
        <taxon>Bacteria</taxon>
        <taxon>Bacillati</taxon>
        <taxon>Bacillota</taxon>
        <taxon>Bacilli</taxon>
        <taxon>Bacillales</taxon>
        <taxon>Caryophanaceae</taxon>
        <taxon>Sporosarcina</taxon>
    </lineage>
</organism>
<feature type="transmembrane region" description="Helical" evidence="1">
    <location>
        <begin position="38"/>
        <end position="58"/>
    </location>
</feature>
<dbReference type="InterPro" id="IPR024515">
    <property type="entry name" value="DUF3397"/>
</dbReference>
<dbReference type="AlphaFoldDB" id="A0A0M0GHF1"/>
<name>A0A0M0GHF1_SPOGL</name>
<keyword evidence="1" id="KW-0472">Membrane</keyword>
<dbReference type="EMBL" id="LGUF01000007">
    <property type="protein sequence ID" value="KON89198.1"/>
    <property type="molecule type" value="Genomic_DNA"/>
</dbReference>
<dbReference type="PATRIC" id="fig|1459.3.peg.4827"/>
<keyword evidence="1" id="KW-0812">Transmembrane</keyword>
<dbReference type="PIRSF" id="PIRSF030092">
    <property type="entry name" value="UCP030092"/>
    <property type="match status" value="1"/>
</dbReference>
<accession>A0A0M0GHF1</accession>
<comment type="caution">
    <text evidence="2">The sequence shown here is derived from an EMBL/GenBank/DDBJ whole genome shotgun (WGS) entry which is preliminary data.</text>
</comment>
<sequence length="131" mass="15254">MNTVFSALIATLVTIPLLGYLAVFIICKQITKKHKWSVHIALDVSTFLFILAVHYLIIVIWDKSYLWMIGLSLLITAVTFSIIHWKIKQEVNMRVLFKGFWRFNFLIYFTAYIVLMIIGLVQRVTSVVFIP</sequence>
<dbReference type="Pfam" id="PF11877">
    <property type="entry name" value="DUF3397"/>
    <property type="match status" value="1"/>
</dbReference>
<gene>
    <name evidence="2" type="ORF">AF332_21915</name>
</gene>
<evidence type="ECO:0000313" key="2">
    <source>
        <dbReference type="EMBL" id="KON89198.1"/>
    </source>
</evidence>